<evidence type="ECO:0008006" key="4">
    <source>
        <dbReference type="Google" id="ProtNLM"/>
    </source>
</evidence>
<dbReference type="RefSeq" id="WP_340347696.1">
    <property type="nucleotide sequence ID" value="NZ_JBBKZT010000028.1"/>
</dbReference>
<keyword evidence="1" id="KW-0472">Membrane</keyword>
<feature type="transmembrane region" description="Helical" evidence="1">
    <location>
        <begin position="51"/>
        <end position="75"/>
    </location>
</feature>
<protein>
    <recommendedName>
        <fullName evidence="4">Transmembrane protein</fullName>
    </recommendedName>
</protein>
<keyword evidence="1" id="KW-0812">Transmembrane</keyword>
<evidence type="ECO:0000313" key="3">
    <source>
        <dbReference type="Proteomes" id="UP001385892"/>
    </source>
</evidence>
<keyword evidence="3" id="KW-1185">Reference proteome</keyword>
<name>A0ABU8WWJ8_9BURK</name>
<sequence length="78" mass="8821">MALNKLAWRRPMGVRMKRADEEDDTDFTGLASVKQSMEVEQRMRKERSESIWGLNVDGIVFVVAVVIAVIVVRAWSAA</sequence>
<evidence type="ECO:0000313" key="2">
    <source>
        <dbReference type="EMBL" id="MEJ8851890.1"/>
    </source>
</evidence>
<proteinExistence type="predicted"/>
<keyword evidence="1" id="KW-1133">Transmembrane helix</keyword>
<organism evidence="2 3">
    <name type="scientific">Variovorax rhizosphaerae</name>
    <dbReference type="NCBI Taxonomy" id="1836200"/>
    <lineage>
        <taxon>Bacteria</taxon>
        <taxon>Pseudomonadati</taxon>
        <taxon>Pseudomonadota</taxon>
        <taxon>Betaproteobacteria</taxon>
        <taxon>Burkholderiales</taxon>
        <taxon>Comamonadaceae</taxon>
        <taxon>Variovorax</taxon>
    </lineage>
</organism>
<reference evidence="2 3" key="1">
    <citation type="submission" date="2024-03" db="EMBL/GenBank/DDBJ databases">
        <title>Novel species of the genus Variovorax.</title>
        <authorList>
            <person name="Liu Q."/>
            <person name="Xin Y.-H."/>
        </authorList>
    </citation>
    <scope>NUCLEOTIDE SEQUENCE [LARGE SCALE GENOMIC DNA]</scope>
    <source>
        <strain evidence="2 3">KACC 18900</strain>
    </source>
</reference>
<gene>
    <name evidence="2" type="ORF">WKW82_35045</name>
</gene>
<dbReference type="EMBL" id="JBBKZT010000028">
    <property type="protein sequence ID" value="MEJ8851890.1"/>
    <property type="molecule type" value="Genomic_DNA"/>
</dbReference>
<evidence type="ECO:0000256" key="1">
    <source>
        <dbReference type="SAM" id="Phobius"/>
    </source>
</evidence>
<dbReference type="Proteomes" id="UP001385892">
    <property type="component" value="Unassembled WGS sequence"/>
</dbReference>
<comment type="caution">
    <text evidence="2">The sequence shown here is derived from an EMBL/GenBank/DDBJ whole genome shotgun (WGS) entry which is preliminary data.</text>
</comment>
<accession>A0ABU8WWJ8</accession>